<dbReference type="RefSeq" id="WP_091090903.1">
    <property type="nucleotide sequence ID" value="NZ_FNRD01000009.1"/>
</dbReference>
<dbReference type="Proteomes" id="UP000198951">
    <property type="component" value="Unassembled WGS sequence"/>
</dbReference>
<gene>
    <name evidence="2" type="ORF">SAMN05443667_10959</name>
</gene>
<name>A0A1H4E8T9_9FLAO</name>
<reference evidence="3" key="1">
    <citation type="submission" date="2016-10" db="EMBL/GenBank/DDBJ databases">
        <authorList>
            <person name="Varghese N."/>
            <person name="Submissions S."/>
        </authorList>
    </citation>
    <scope>NUCLEOTIDE SEQUENCE [LARGE SCALE GENOMIC DNA]</scope>
    <source>
        <strain evidence="3">DSM 22376</strain>
    </source>
</reference>
<evidence type="ECO:0000313" key="2">
    <source>
        <dbReference type="EMBL" id="SEA81326.1"/>
    </source>
</evidence>
<dbReference type="EMBL" id="FNRD01000009">
    <property type="protein sequence ID" value="SEA81326.1"/>
    <property type="molecule type" value="Genomic_DNA"/>
</dbReference>
<evidence type="ECO:0008006" key="4">
    <source>
        <dbReference type="Google" id="ProtNLM"/>
    </source>
</evidence>
<accession>A0A1H4E8T9</accession>
<evidence type="ECO:0000256" key="1">
    <source>
        <dbReference type="SAM" id="SignalP"/>
    </source>
</evidence>
<protein>
    <recommendedName>
        <fullName evidence="4">Lipoprotein</fullName>
    </recommendedName>
</protein>
<proteinExistence type="predicted"/>
<sequence>MKKIKKILFIAPLFMLSCASPYLKNYESILTFLETQKLDKHKIYVLQKDKISNTEPLRLFNGNDGLDHYTPKNRTHDTFHSKHWKKMYTTYANDTIIKYWKKADFKEYNFTLENSKILYSRVYYENYLNNLESAYQIIKLSEPLYYWNKKYLLFSYDIGYLYSGSNTKVIIMKKEKNKYVFYGYLNDYIHN</sequence>
<dbReference type="PROSITE" id="PS51257">
    <property type="entry name" value="PROKAR_LIPOPROTEIN"/>
    <property type="match status" value="1"/>
</dbReference>
<feature type="signal peptide" evidence="1">
    <location>
        <begin position="1"/>
        <end position="19"/>
    </location>
</feature>
<keyword evidence="3" id="KW-1185">Reference proteome</keyword>
<dbReference type="OrthoDB" id="1342391at2"/>
<keyword evidence="1" id="KW-0732">Signal</keyword>
<organism evidence="2 3">
    <name type="scientific">Flavobacterium gillisiae</name>
    <dbReference type="NCBI Taxonomy" id="150146"/>
    <lineage>
        <taxon>Bacteria</taxon>
        <taxon>Pseudomonadati</taxon>
        <taxon>Bacteroidota</taxon>
        <taxon>Flavobacteriia</taxon>
        <taxon>Flavobacteriales</taxon>
        <taxon>Flavobacteriaceae</taxon>
        <taxon>Flavobacterium</taxon>
    </lineage>
</organism>
<dbReference type="AlphaFoldDB" id="A0A1H4E8T9"/>
<evidence type="ECO:0000313" key="3">
    <source>
        <dbReference type="Proteomes" id="UP000198951"/>
    </source>
</evidence>
<dbReference type="STRING" id="150146.SAMN05443667_10959"/>
<feature type="chain" id="PRO_5011524674" description="Lipoprotein" evidence="1">
    <location>
        <begin position="20"/>
        <end position="191"/>
    </location>
</feature>